<dbReference type="PROSITE" id="PS51199">
    <property type="entry name" value="SF4_HELICASE"/>
    <property type="match status" value="1"/>
</dbReference>
<dbReference type="FunFam" id="3.40.1360.10:FF:000008">
    <property type="entry name" value="Mitochondrial helicase twinkle"/>
    <property type="match status" value="1"/>
</dbReference>
<dbReference type="InterPro" id="IPR034154">
    <property type="entry name" value="TOPRIM_DnaG/twinkle"/>
</dbReference>
<dbReference type="PANTHER" id="PTHR12873">
    <property type="entry name" value="T7-LIKE MITOCHONDRIAL DNA HELICASE"/>
    <property type="match status" value="1"/>
</dbReference>
<dbReference type="Proteomes" id="UP000515152">
    <property type="component" value="Chromosome 13"/>
</dbReference>
<evidence type="ECO:0000313" key="5">
    <source>
        <dbReference type="RefSeq" id="XP_031435176.1"/>
    </source>
</evidence>
<organism evidence="4 5">
    <name type="scientific">Clupea harengus</name>
    <name type="common">Atlantic herring</name>
    <dbReference type="NCBI Taxonomy" id="7950"/>
    <lineage>
        <taxon>Eukaryota</taxon>
        <taxon>Metazoa</taxon>
        <taxon>Chordata</taxon>
        <taxon>Craniata</taxon>
        <taxon>Vertebrata</taxon>
        <taxon>Euteleostomi</taxon>
        <taxon>Actinopterygii</taxon>
        <taxon>Neopterygii</taxon>
        <taxon>Teleostei</taxon>
        <taxon>Clupei</taxon>
        <taxon>Clupeiformes</taxon>
        <taxon>Clupeoidei</taxon>
        <taxon>Clupeidae</taxon>
        <taxon>Clupea</taxon>
    </lineage>
</organism>
<dbReference type="SUPFAM" id="SSF56731">
    <property type="entry name" value="DNA primase core"/>
    <property type="match status" value="1"/>
</dbReference>
<feature type="compositionally biased region" description="Pro residues" evidence="1">
    <location>
        <begin position="675"/>
        <end position="684"/>
    </location>
</feature>
<evidence type="ECO:0000313" key="4">
    <source>
        <dbReference type="Proteomes" id="UP000515152"/>
    </source>
</evidence>
<dbReference type="GO" id="GO:0005524">
    <property type="term" value="F:ATP binding"/>
    <property type="evidence" value="ECO:0007669"/>
    <property type="project" value="InterPro"/>
</dbReference>
<keyword evidence="2" id="KW-0732">Signal</keyword>
<name>A0A6P8GDS6_CLUHA</name>
<dbReference type="GO" id="GO:0043139">
    <property type="term" value="F:5'-3' DNA helicase activity"/>
    <property type="evidence" value="ECO:0007669"/>
    <property type="project" value="InterPro"/>
</dbReference>
<feature type="signal peptide" evidence="2">
    <location>
        <begin position="1"/>
        <end position="18"/>
    </location>
</feature>
<feature type="region of interest" description="Disordered" evidence="1">
    <location>
        <begin position="669"/>
        <end position="694"/>
    </location>
</feature>
<dbReference type="GO" id="GO:0003697">
    <property type="term" value="F:single-stranded DNA binding"/>
    <property type="evidence" value="ECO:0007669"/>
    <property type="project" value="InterPro"/>
</dbReference>
<dbReference type="InterPro" id="IPR027032">
    <property type="entry name" value="Twinkle-like"/>
</dbReference>
<dbReference type="CDD" id="cd01029">
    <property type="entry name" value="TOPRIM_primases"/>
    <property type="match status" value="1"/>
</dbReference>
<dbReference type="PANTHER" id="PTHR12873:SF0">
    <property type="entry name" value="TWINKLE MTDNA HELICASE"/>
    <property type="match status" value="1"/>
</dbReference>
<feature type="domain" description="SF4 helicase" evidence="3">
    <location>
        <begin position="435"/>
        <end position="631"/>
    </location>
</feature>
<dbReference type="AlphaFoldDB" id="A0A6P8GDS6"/>
<reference evidence="5" key="1">
    <citation type="submission" date="2025-08" db="UniProtKB">
        <authorList>
            <consortium name="RefSeq"/>
        </authorList>
    </citation>
    <scope>IDENTIFICATION</scope>
</reference>
<dbReference type="RefSeq" id="XP_031435176.1">
    <property type="nucleotide sequence ID" value="XM_031579316.2"/>
</dbReference>
<evidence type="ECO:0000256" key="1">
    <source>
        <dbReference type="SAM" id="MobiDB-lite"/>
    </source>
</evidence>
<dbReference type="Gene3D" id="3.40.50.300">
    <property type="entry name" value="P-loop containing nucleotide triphosphate hydrolases"/>
    <property type="match status" value="1"/>
</dbReference>
<dbReference type="CDD" id="cd01122">
    <property type="entry name" value="Twinkle_C"/>
    <property type="match status" value="1"/>
</dbReference>
<dbReference type="Gene3D" id="3.40.1360.10">
    <property type="match status" value="1"/>
</dbReference>
<dbReference type="InterPro" id="IPR027417">
    <property type="entry name" value="P-loop_NTPase"/>
</dbReference>
<dbReference type="GeneID" id="105911559"/>
<sequence length="716" mass="79966">MHLCIGGLIACIAVICRCKVLKAMQGLFLSQFGLPSLVPCIHNTLHTLRHLSSFNTHYSNLLSHGALATSPVLIHIRGSRHHSLPSLQAPVNPVTITDMRKYLSSRGVPFQDGYSCLCIASPLKASCGDRSGAADKRSFGLYIDKTTGSFLCMQTQVQGSWEELKEYVALLQRDGNTAILSPQQACENARSLDNRLEKEREAQEGQKIWMASKAFSDLLKEESEYVKAMFSMSKISSATLKKFCVKFYRPTQSLVFPWFSPHTLSLKGIKMVSVREDVGTNNLYTQLTLPRPARYHNLFGLSLIQQSDSQVVLTGHEVDTLAVSQATGIPSLTLPRGPSCLPPVLLPYLEQFSKVTLWLGKDPASWEASRDLSRKLGPSRCWLVRPGEHQPSPRDALASRVSLSGILRNAVPAEPQAVVSFRQLRQDVLGEMKNKDRLAGVRWSRFSQLNRILKGHRKGELTVLTGPTGSGKTTFISECALDLCSQGVGTLWGSFEISNVRLARVMLTQYTRSRLEDELERQPQLCHTWADRFQELPLYFMTFHGEHNIKIVLETMKHAVYLYDISHVVIDNLQFMMGQESLHVDKFALQDHIISAFRQFATSTSCHVTLIIHPRKEEEGSLQMASIFGSAKDWTRVGGTGRRMLQVVKNRYDGEVGAFPLEFNKTTLSFSGPPAKNPQPPPKPQGKVRGESSKAVKKLLLLQTRSSLNRPNQIKV</sequence>
<dbReference type="GO" id="GO:0006264">
    <property type="term" value="P:mitochondrial DNA replication"/>
    <property type="evidence" value="ECO:0007669"/>
    <property type="project" value="TreeGrafter"/>
</dbReference>
<evidence type="ECO:0000259" key="3">
    <source>
        <dbReference type="PROSITE" id="PS51199"/>
    </source>
</evidence>
<protein>
    <submittedName>
        <fullName evidence="5">Twinkle protein, mitochondrial-like isoform X2</fullName>
    </submittedName>
</protein>
<gene>
    <name evidence="5" type="primary">LOC105911559</name>
</gene>
<dbReference type="Pfam" id="PF13481">
    <property type="entry name" value="AAA_25"/>
    <property type="match status" value="1"/>
</dbReference>
<dbReference type="SUPFAM" id="SSF52540">
    <property type="entry name" value="P-loop containing nucleoside triphosphate hydrolases"/>
    <property type="match status" value="1"/>
</dbReference>
<keyword evidence="4" id="KW-1185">Reference proteome</keyword>
<evidence type="ECO:0000256" key="2">
    <source>
        <dbReference type="SAM" id="SignalP"/>
    </source>
</evidence>
<feature type="chain" id="PRO_5027966915" evidence="2">
    <location>
        <begin position="19"/>
        <end position="716"/>
    </location>
</feature>
<proteinExistence type="predicted"/>
<accession>A0A6P8GDS6</accession>
<dbReference type="InterPro" id="IPR007694">
    <property type="entry name" value="DNA_helicase_DnaB-like_C"/>
</dbReference>
<dbReference type="GO" id="GO:0005739">
    <property type="term" value="C:mitochondrion"/>
    <property type="evidence" value="ECO:0007669"/>
    <property type="project" value="TreeGrafter"/>
</dbReference>